<dbReference type="GO" id="GO:0032196">
    <property type="term" value="P:transposition"/>
    <property type="evidence" value="ECO:0007669"/>
    <property type="project" value="UniProtKB-KW"/>
</dbReference>
<keyword evidence="33" id="KW-1185">Reference proteome</keyword>
<feature type="region of interest" description="Disordered" evidence="29">
    <location>
        <begin position="226"/>
        <end position="279"/>
    </location>
</feature>
<evidence type="ECO:0000256" key="8">
    <source>
        <dbReference type="ARBA" id="ARBA00022722"/>
    </source>
</evidence>
<evidence type="ECO:0000256" key="9">
    <source>
        <dbReference type="ARBA" id="ARBA00022723"/>
    </source>
</evidence>
<evidence type="ECO:0000256" key="7">
    <source>
        <dbReference type="ARBA" id="ARBA00022695"/>
    </source>
</evidence>
<evidence type="ECO:0000256" key="11">
    <source>
        <dbReference type="ARBA" id="ARBA00022759"/>
    </source>
</evidence>
<evidence type="ECO:0000256" key="24">
    <source>
        <dbReference type="ARBA" id="ARBA00033113"/>
    </source>
</evidence>
<dbReference type="InterPro" id="IPR013103">
    <property type="entry name" value="RVT_2"/>
</dbReference>
<dbReference type="GO" id="GO:0003887">
    <property type="term" value="F:DNA-directed DNA polymerase activity"/>
    <property type="evidence" value="ECO:0007669"/>
    <property type="project" value="UniProtKB-KW"/>
</dbReference>
<dbReference type="GO" id="GO:0004519">
    <property type="term" value="F:endonuclease activity"/>
    <property type="evidence" value="ECO:0007669"/>
    <property type="project" value="UniProtKB-KW"/>
</dbReference>
<dbReference type="PROSITE" id="PS50994">
    <property type="entry name" value="INTEGRASE"/>
    <property type="match status" value="1"/>
</dbReference>
<evidence type="ECO:0000256" key="15">
    <source>
        <dbReference type="ARBA" id="ARBA00022884"/>
    </source>
</evidence>
<feature type="domain" description="CCHC-type" evidence="30">
    <location>
        <begin position="291"/>
        <end position="305"/>
    </location>
</feature>
<evidence type="ECO:0000256" key="22">
    <source>
        <dbReference type="ARBA" id="ARBA00030524"/>
    </source>
</evidence>
<keyword evidence="5" id="KW-0645">Protease</keyword>
<evidence type="ECO:0000259" key="31">
    <source>
        <dbReference type="PROSITE" id="PS50994"/>
    </source>
</evidence>
<protein>
    <recommendedName>
        <fullName evidence="22">Gag-Pol-p199</fullName>
    </recommendedName>
    <alternativeName>
        <fullName evidence="23">TY1A-TY1B</fullName>
    </alternativeName>
    <alternativeName>
        <fullName evidence="24">p190</fullName>
    </alternativeName>
</protein>
<keyword evidence="16" id="KW-0229">DNA integration</keyword>
<keyword evidence="9" id="KW-0479">Metal-binding</keyword>
<dbReference type="Pfam" id="PF00665">
    <property type="entry name" value="rve"/>
    <property type="match status" value="1"/>
</dbReference>
<keyword evidence="13" id="KW-0067">ATP-binding</keyword>
<evidence type="ECO:0000256" key="3">
    <source>
        <dbReference type="ARBA" id="ARBA00022612"/>
    </source>
</evidence>
<keyword evidence="6" id="KW-0808">Transferase</keyword>
<evidence type="ECO:0000256" key="21">
    <source>
        <dbReference type="ARBA" id="ARBA00023268"/>
    </source>
</evidence>
<dbReference type="Pfam" id="PF25597">
    <property type="entry name" value="SH3_retrovirus"/>
    <property type="match status" value="1"/>
</dbReference>
<evidence type="ECO:0000256" key="10">
    <source>
        <dbReference type="ARBA" id="ARBA00022741"/>
    </source>
</evidence>
<keyword evidence="28" id="KW-0862">Zinc</keyword>
<dbReference type="InterPro" id="IPR025724">
    <property type="entry name" value="GAG-pre-integrase_dom"/>
</dbReference>
<keyword evidence="20" id="KW-0233">DNA recombination</keyword>
<keyword evidence="4" id="KW-0507">mRNA processing</keyword>
<comment type="function">
    <text evidence="1">The aspartyl protease (PR) mediates the proteolytic cleavages of the Gag and Gag-Pol polyproteins after assembly of the VLP.</text>
</comment>
<evidence type="ECO:0000256" key="1">
    <source>
        <dbReference type="ARBA" id="ARBA00002180"/>
    </source>
</evidence>
<evidence type="ECO:0000256" key="18">
    <source>
        <dbReference type="ARBA" id="ARBA00022932"/>
    </source>
</evidence>
<evidence type="ECO:0000256" key="28">
    <source>
        <dbReference type="PROSITE-ProRule" id="PRU00047"/>
    </source>
</evidence>
<feature type="domain" description="Integrase catalytic" evidence="31">
    <location>
        <begin position="537"/>
        <end position="701"/>
    </location>
</feature>
<dbReference type="Pfam" id="PF22936">
    <property type="entry name" value="Pol_BBD"/>
    <property type="match status" value="1"/>
</dbReference>
<dbReference type="InterPro" id="IPR001584">
    <property type="entry name" value="Integrase_cat-core"/>
</dbReference>
<proteinExistence type="predicted"/>
<accession>A0A9Q3FR19</accession>
<organism evidence="32 33">
    <name type="scientific">Austropuccinia psidii MF-1</name>
    <dbReference type="NCBI Taxonomy" id="1389203"/>
    <lineage>
        <taxon>Eukaryota</taxon>
        <taxon>Fungi</taxon>
        <taxon>Dikarya</taxon>
        <taxon>Basidiomycota</taxon>
        <taxon>Pucciniomycotina</taxon>
        <taxon>Pucciniomycetes</taxon>
        <taxon>Pucciniales</taxon>
        <taxon>Sphaerophragmiaceae</taxon>
        <taxon>Austropuccinia</taxon>
    </lineage>
</organism>
<dbReference type="GO" id="GO:0006310">
    <property type="term" value="P:DNA recombination"/>
    <property type="evidence" value="ECO:0007669"/>
    <property type="project" value="UniProtKB-KW"/>
</dbReference>
<evidence type="ECO:0000313" key="33">
    <source>
        <dbReference type="Proteomes" id="UP000765509"/>
    </source>
</evidence>
<dbReference type="Pfam" id="PF13976">
    <property type="entry name" value="gag_pre-integrs"/>
    <property type="match status" value="1"/>
</dbReference>
<dbReference type="InterPro" id="IPR039537">
    <property type="entry name" value="Retrotran_Ty1/copia-like"/>
</dbReference>
<dbReference type="PROSITE" id="PS00141">
    <property type="entry name" value="ASP_PROTEASE"/>
    <property type="match status" value="1"/>
</dbReference>
<gene>
    <name evidence="32" type="ORF">O181_082068</name>
</gene>
<evidence type="ECO:0000256" key="5">
    <source>
        <dbReference type="ARBA" id="ARBA00022670"/>
    </source>
</evidence>
<dbReference type="PROSITE" id="PS50158">
    <property type="entry name" value="ZF_CCHC"/>
    <property type="match status" value="1"/>
</dbReference>
<dbReference type="Pfam" id="PF00098">
    <property type="entry name" value="zf-CCHC"/>
    <property type="match status" value="1"/>
</dbReference>
<keyword evidence="17" id="KW-0695">RNA-directed DNA polymerase</keyword>
<keyword evidence="3" id="KW-1188">Viral release from host cell</keyword>
<dbReference type="InterPro" id="IPR001878">
    <property type="entry name" value="Znf_CCHC"/>
</dbReference>
<evidence type="ECO:0000313" key="32">
    <source>
        <dbReference type="EMBL" id="MBW0542353.1"/>
    </source>
</evidence>
<dbReference type="PANTHER" id="PTHR42648">
    <property type="entry name" value="TRANSPOSASE, PUTATIVE-RELATED"/>
    <property type="match status" value="1"/>
</dbReference>
<dbReference type="SUPFAM" id="SSF57756">
    <property type="entry name" value="Retrovirus zinc finger-like domains"/>
    <property type="match status" value="1"/>
</dbReference>
<evidence type="ECO:0000256" key="25">
    <source>
        <dbReference type="ARBA" id="ARBA00048173"/>
    </source>
</evidence>
<dbReference type="GO" id="GO:0008270">
    <property type="term" value="F:zinc ion binding"/>
    <property type="evidence" value="ECO:0007669"/>
    <property type="project" value="UniProtKB-KW"/>
</dbReference>
<keyword evidence="11" id="KW-0255">Endonuclease</keyword>
<dbReference type="Gene3D" id="3.30.420.10">
    <property type="entry name" value="Ribonuclease H-like superfamily/Ribonuclease H"/>
    <property type="match status" value="1"/>
</dbReference>
<evidence type="ECO:0000256" key="2">
    <source>
        <dbReference type="ARBA" id="ARBA00022578"/>
    </source>
</evidence>
<dbReference type="InterPro" id="IPR012337">
    <property type="entry name" value="RNaseH-like_sf"/>
</dbReference>
<keyword evidence="14" id="KW-0460">Magnesium</keyword>
<keyword evidence="21" id="KW-0511">Multifunctional enzyme</keyword>
<comment type="caution">
    <text evidence="32">The sequence shown here is derived from an EMBL/GenBank/DDBJ whole genome shotgun (WGS) entry which is preliminary data.</text>
</comment>
<comment type="function">
    <text evidence="27">Capsid protein (CA) is the structural component of the virus-like particle (VLP), forming the shell that encapsulates the retrotransposons dimeric RNA genome. The particles are assembled from trimer-clustered units and there are holes in the capsid shells that allow for the diffusion of macromolecules. CA also has nucleocapsid-like chaperone activity, promoting primer tRNA(i)-Met annealing to the multipartite primer-binding site (PBS), dimerization of Ty1 RNA and initiation of reverse transcription.</text>
</comment>
<reference evidence="32" key="1">
    <citation type="submission" date="2021-03" db="EMBL/GenBank/DDBJ databases">
        <title>Draft genome sequence of rust myrtle Austropuccinia psidii MF-1, a brazilian biotype.</title>
        <authorList>
            <person name="Quecine M.C."/>
            <person name="Pachon D.M.R."/>
            <person name="Bonatelli M.L."/>
            <person name="Correr F.H."/>
            <person name="Franceschini L.M."/>
            <person name="Leite T.F."/>
            <person name="Margarido G.R.A."/>
            <person name="Almeida C.A."/>
            <person name="Ferrarezi J.A."/>
            <person name="Labate C.A."/>
        </authorList>
    </citation>
    <scope>NUCLEOTIDE SEQUENCE</scope>
    <source>
        <strain evidence="32">MF-1</strain>
    </source>
</reference>
<dbReference type="InterPro" id="IPR036875">
    <property type="entry name" value="Znf_CCHC_sf"/>
</dbReference>
<dbReference type="GO" id="GO:0006508">
    <property type="term" value="P:proteolysis"/>
    <property type="evidence" value="ECO:0007669"/>
    <property type="project" value="UniProtKB-KW"/>
</dbReference>
<sequence>MPESQKLPDISALTMEQDNQLVAKADKQAEMLHRFSLIAERIQPRLTIDGGNFNAWSRSMTNTWADCFMGDTEYFSSHERDNDYQRNLIAMSFLRHSIERSLFQSITSRIRMPNARTTYRALKDRFNKISWSSIVRHASILFDSADHSNNLTNHAITIGEAIEAIENQIGTIDGNLITTLSLFFSAPQFHDQITNALDTRLAANPSLTVHSEDILDIVRQLTSKRSKNTDDGSIHLSRIHTQTDSQRKSKQKEPDRTPKRRFNNQSTPSGSPIAGRSEDWKKKWLTPKNPCFYCGEAGHWVPDCPARMKALQARNKASQSKSSVARIGAVPALENNEILLDSGATHSVVGDLSLFSDTRHTNIRLSVASSEQFDIDIIGSIKLKTKFGTLTVRKVLYCAAIPGIVLSIGQLLNQDIDIQFVEGIFVLNDGKRKFVSYKRNFRWFLEREEETANIKPVTADTSAPPINLSTRPISPKDYSTLWHQRMGHLSIRNIKRLLKFNAIDGFSPIELNNVGICHPCSIAKSEHRPIRAPSRKHISNPGDMILADLMGPLPPSIDGKKYALIIQDSFSRLTAFIPLHNKTEARDHLQTWMTQFMNTMKATIKAIRTDNGTEFKNSVFDTYLREKGIIHEFSMPYEHHQNGKIERTNRSISEIARTSLIAANLPATLWPWAFKHAVWIFNRSLHADERRTPYEIISGMKPSLHLLRVFGAKAYVHNHLFRKDMTPRGTEGYYLGVAPDSKGWLFWIPSKDVVVRSASAKIDESNFFSKGKISTIQALNLFDPSMIKEIEYQDEIISSMNSTHDISHIIPTDYKEALKSAESENWKSAMNEELNSMEEENVFSTVNINTALQQTPRESILSTKWVFVKKSKPERYKARLVARGFRQIQGINFDETFAPTPTFNALRLLFSTASMKKWEIRTFDVKVAFLHSIIDKPVFIWPPQGMEVPVHHVLKLNKALYGTKQAARCWWLHLKNILLGIGFHANKEDPSTYSFENGQGKALLWIHVDDGAISASCTTLLNDLINKLNDKLKIKWDMEVNKIVGLNIEMTNDGYKFYQSDLIHKITNLRPSKITALSPLPHNCQLKSSKGTQFDKEYLKRIGILLYIAQGSRPDIAYSVNYLARFAMCANTEHWDALEHLIAYLRKTPKMGILIAEDNPDNKLTCYVDANWGGEGNRSTHGYLILHGKNPIAWQSKRQVTVASSTAQAEYIALSFAAKESLWISNLFKLATGHLTPHLLSDNKTAIGIASDSISRKQTRHLIREFNLINEYIIKGKIHLEWTSTYDQLADILTKSIGANNTKKFNNIANYI</sequence>
<comment type="catalytic activity">
    <reaction evidence="26">
        <text>DNA(n) + a 2'-deoxyribonucleoside 5'-triphosphate = DNA(n+1) + diphosphate</text>
        <dbReference type="Rhea" id="RHEA:22508"/>
        <dbReference type="Rhea" id="RHEA-COMP:17339"/>
        <dbReference type="Rhea" id="RHEA-COMP:17340"/>
        <dbReference type="ChEBI" id="CHEBI:33019"/>
        <dbReference type="ChEBI" id="CHEBI:61560"/>
        <dbReference type="ChEBI" id="CHEBI:173112"/>
        <dbReference type="EC" id="2.7.7.7"/>
    </reaction>
</comment>
<dbReference type="SMART" id="SM00343">
    <property type="entry name" value="ZnF_C2HC"/>
    <property type="match status" value="1"/>
</dbReference>
<evidence type="ECO:0000256" key="6">
    <source>
        <dbReference type="ARBA" id="ARBA00022679"/>
    </source>
</evidence>
<keyword evidence="12" id="KW-0378">Hydrolase</keyword>
<dbReference type="GO" id="GO:0003964">
    <property type="term" value="F:RNA-directed DNA polymerase activity"/>
    <property type="evidence" value="ECO:0007669"/>
    <property type="project" value="UniProtKB-KW"/>
</dbReference>
<evidence type="ECO:0000256" key="20">
    <source>
        <dbReference type="ARBA" id="ARBA00023172"/>
    </source>
</evidence>
<dbReference type="InterPro" id="IPR057670">
    <property type="entry name" value="SH3_retrovirus"/>
</dbReference>
<dbReference type="Gene3D" id="4.10.60.10">
    <property type="entry name" value="Zinc finger, CCHC-type"/>
    <property type="match status" value="1"/>
</dbReference>
<dbReference type="GO" id="GO:0004190">
    <property type="term" value="F:aspartic-type endopeptidase activity"/>
    <property type="evidence" value="ECO:0007669"/>
    <property type="project" value="InterPro"/>
</dbReference>
<dbReference type="GO" id="GO:0005634">
    <property type="term" value="C:nucleus"/>
    <property type="evidence" value="ECO:0007669"/>
    <property type="project" value="UniProtKB-ARBA"/>
</dbReference>
<keyword evidence="15" id="KW-0694">RNA-binding</keyword>
<evidence type="ECO:0000256" key="26">
    <source>
        <dbReference type="ARBA" id="ARBA00049244"/>
    </source>
</evidence>
<name>A0A9Q3FR19_9BASI</name>
<dbReference type="InterPro" id="IPR001969">
    <property type="entry name" value="Aspartic_peptidase_AS"/>
</dbReference>
<keyword evidence="8" id="KW-0540">Nuclease</keyword>
<evidence type="ECO:0000256" key="14">
    <source>
        <dbReference type="ARBA" id="ARBA00022842"/>
    </source>
</evidence>
<comment type="catalytic activity">
    <reaction evidence="25">
        <text>DNA(n) + a 2'-deoxyribonucleoside 5'-triphosphate = DNA(n+1) + diphosphate</text>
        <dbReference type="Rhea" id="RHEA:22508"/>
        <dbReference type="Rhea" id="RHEA-COMP:17339"/>
        <dbReference type="Rhea" id="RHEA-COMP:17340"/>
        <dbReference type="ChEBI" id="CHEBI:33019"/>
        <dbReference type="ChEBI" id="CHEBI:61560"/>
        <dbReference type="ChEBI" id="CHEBI:173112"/>
        <dbReference type="EC" id="2.7.7.49"/>
    </reaction>
</comment>
<evidence type="ECO:0000256" key="17">
    <source>
        <dbReference type="ARBA" id="ARBA00022918"/>
    </source>
</evidence>
<keyword evidence="2" id="KW-0815">Transposition</keyword>
<evidence type="ECO:0000259" key="30">
    <source>
        <dbReference type="PROSITE" id="PS50158"/>
    </source>
</evidence>
<evidence type="ECO:0000256" key="4">
    <source>
        <dbReference type="ARBA" id="ARBA00022664"/>
    </source>
</evidence>
<dbReference type="GO" id="GO:0015074">
    <property type="term" value="P:DNA integration"/>
    <property type="evidence" value="ECO:0007669"/>
    <property type="project" value="UniProtKB-KW"/>
</dbReference>
<dbReference type="EMBL" id="AVOT02047074">
    <property type="protein sequence ID" value="MBW0542353.1"/>
    <property type="molecule type" value="Genomic_DNA"/>
</dbReference>
<evidence type="ECO:0000256" key="16">
    <source>
        <dbReference type="ARBA" id="ARBA00022908"/>
    </source>
</evidence>
<dbReference type="PANTHER" id="PTHR42648:SF11">
    <property type="entry name" value="TRANSPOSON TY4-P GAG-POL POLYPROTEIN"/>
    <property type="match status" value="1"/>
</dbReference>
<evidence type="ECO:0000256" key="27">
    <source>
        <dbReference type="ARBA" id="ARBA00057243"/>
    </source>
</evidence>
<dbReference type="SUPFAM" id="SSF53098">
    <property type="entry name" value="Ribonuclease H-like"/>
    <property type="match status" value="1"/>
</dbReference>
<dbReference type="Pfam" id="PF07727">
    <property type="entry name" value="RVT_2"/>
    <property type="match status" value="1"/>
</dbReference>
<dbReference type="OrthoDB" id="3544839at2759"/>
<dbReference type="GO" id="GO:0006397">
    <property type="term" value="P:mRNA processing"/>
    <property type="evidence" value="ECO:0007669"/>
    <property type="project" value="UniProtKB-KW"/>
</dbReference>
<keyword evidence="28" id="KW-0863">Zinc-finger</keyword>
<keyword evidence="10" id="KW-0547">Nucleotide-binding</keyword>
<keyword evidence="18" id="KW-0239">DNA-directed DNA polymerase</keyword>
<dbReference type="InterPro" id="IPR054722">
    <property type="entry name" value="PolX-like_BBD"/>
</dbReference>
<dbReference type="InterPro" id="IPR036397">
    <property type="entry name" value="RNaseH_sf"/>
</dbReference>
<evidence type="ECO:0000256" key="12">
    <source>
        <dbReference type="ARBA" id="ARBA00022801"/>
    </source>
</evidence>
<keyword evidence="7" id="KW-0548">Nucleotidyltransferase</keyword>
<dbReference type="Proteomes" id="UP000765509">
    <property type="component" value="Unassembled WGS sequence"/>
</dbReference>
<dbReference type="GO" id="GO:0005524">
    <property type="term" value="F:ATP binding"/>
    <property type="evidence" value="ECO:0007669"/>
    <property type="project" value="UniProtKB-KW"/>
</dbReference>
<evidence type="ECO:0000256" key="29">
    <source>
        <dbReference type="SAM" id="MobiDB-lite"/>
    </source>
</evidence>
<keyword evidence="19" id="KW-0917">Virion maturation</keyword>
<dbReference type="CDD" id="cd09272">
    <property type="entry name" value="RNase_HI_RT_Ty1"/>
    <property type="match status" value="1"/>
</dbReference>
<evidence type="ECO:0000256" key="19">
    <source>
        <dbReference type="ARBA" id="ARBA00023113"/>
    </source>
</evidence>
<evidence type="ECO:0000256" key="13">
    <source>
        <dbReference type="ARBA" id="ARBA00022840"/>
    </source>
</evidence>
<feature type="compositionally biased region" description="Basic and acidic residues" evidence="29">
    <location>
        <begin position="245"/>
        <end position="257"/>
    </location>
</feature>
<dbReference type="GO" id="GO:0003723">
    <property type="term" value="F:RNA binding"/>
    <property type="evidence" value="ECO:0007669"/>
    <property type="project" value="UniProtKB-KW"/>
</dbReference>
<evidence type="ECO:0000256" key="23">
    <source>
        <dbReference type="ARBA" id="ARBA00032154"/>
    </source>
</evidence>